<feature type="domain" description="Cyclic nucleotide-binding" evidence="4">
    <location>
        <begin position="13"/>
        <end position="133"/>
    </location>
</feature>
<proteinExistence type="predicted"/>
<dbReference type="SUPFAM" id="SSF51206">
    <property type="entry name" value="cAMP-binding domain-like"/>
    <property type="match status" value="1"/>
</dbReference>
<reference evidence="6 7" key="1">
    <citation type="submission" date="2016-08" db="EMBL/GenBank/DDBJ databases">
        <authorList>
            <person name="Seilhamer J.J."/>
        </authorList>
    </citation>
    <scope>NUCLEOTIDE SEQUENCE [LARGE SCALE GENOMIC DNA]</scope>
    <source>
        <strain evidence="6 7">PH27A</strain>
    </source>
</reference>
<dbReference type="InterPro" id="IPR050397">
    <property type="entry name" value="Env_Response_Regulators"/>
</dbReference>
<evidence type="ECO:0008006" key="8">
    <source>
        <dbReference type="Google" id="ProtNLM"/>
    </source>
</evidence>
<dbReference type="Proteomes" id="UP000094291">
    <property type="component" value="Unassembled WGS sequence"/>
</dbReference>
<evidence type="ECO:0000313" key="6">
    <source>
        <dbReference type="EMBL" id="ODC04842.1"/>
    </source>
</evidence>
<dbReference type="PROSITE" id="PS50042">
    <property type="entry name" value="CNMP_BINDING_3"/>
    <property type="match status" value="1"/>
</dbReference>
<dbReference type="GO" id="GO:0003677">
    <property type="term" value="F:DNA binding"/>
    <property type="evidence" value="ECO:0007669"/>
    <property type="project" value="UniProtKB-KW"/>
</dbReference>
<evidence type="ECO:0000256" key="2">
    <source>
        <dbReference type="ARBA" id="ARBA00023125"/>
    </source>
</evidence>
<comment type="caution">
    <text evidence="6">The sequence shown here is derived from an EMBL/GenBank/DDBJ whole genome shotgun (WGS) entry which is preliminary data.</text>
</comment>
<dbReference type="InterPro" id="IPR014710">
    <property type="entry name" value="RmlC-like_jellyroll"/>
</dbReference>
<dbReference type="EMBL" id="MDTQ01000001">
    <property type="protein sequence ID" value="ODC04842.1"/>
    <property type="molecule type" value="Genomic_DNA"/>
</dbReference>
<accession>A0A1E2VDA7</accession>
<organism evidence="6 7">
    <name type="scientific">Terasakiispira papahanaumokuakeensis</name>
    <dbReference type="NCBI Taxonomy" id="197479"/>
    <lineage>
        <taxon>Bacteria</taxon>
        <taxon>Pseudomonadati</taxon>
        <taxon>Pseudomonadota</taxon>
        <taxon>Gammaproteobacteria</taxon>
        <taxon>Oceanospirillales</taxon>
        <taxon>Terasakiispira</taxon>
    </lineage>
</organism>
<feature type="domain" description="HTH crp-type" evidence="5">
    <location>
        <begin position="147"/>
        <end position="221"/>
    </location>
</feature>
<evidence type="ECO:0000313" key="7">
    <source>
        <dbReference type="Proteomes" id="UP000094291"/>
    </source>
</evidence>
<dbReference type="GO" id="GO:0003700">
    <property type="term" value="F:DNA-binding transcription factor activity"/>
    <property type="evidence" value="ECO:0007669"/>
    <property type="project" value="TreeGrafter"/>
</dbReference>
<dbReference type="GO" id="GO:0005829">
    <property type="term" value="C:cytosol"/>
    <property type="evidence" value="ECO:0007669"/>
    <property type="project" value="TreeGrafter"/>
</dbReference>
<name>A0A1E2VDA7_9GAMM</name>
<dbReference type="STRING" id="197479.BFW38_16200"/>
<evidence type="ECO:0000256" key="3">
    <source>
        <dbReference type="ARBA" id="ARBA00023163"/>
    </source>
</evidence>
<dbReference type="AlphaFoldDB" id="A0A1E2VDA7"/>
<dbReference type="InterPro" id="IPR018490">
    <property type="entry name" value="cNMP-bd_dom_sf"/>
</dbReference>
<dbReference type="InterPro" id="IPR000595">
    <property type="entry name" value="cNMP-bd_dom"/>
</dbReference>
<dbReference type="Pfam" id="PF00027">
    <property type="entry name" value="cNMP_binding"/>
    <property type="match status" value="1"/>
</dbReference>
<dbReference type="PANTHER" id="PTHR24567:SF68">
    <property type="entry name" value="DNA-BINDING TRANSCRIPTIONAL DUAL REGULATOR CRP"/>
    <property type="match status" value="1"/>
</dbReference>
<dbReference type="Gene3D" id="1.10.10.10">
    <property type="entry name" value="Winged helix-like DNA-binding domain superfamily/Winged helix DNA-binding domain"/>
    <property type="match status" value="1"/>
</dbReference>
<dbReference type="Gene3D" id="2.60.120.10">
    <property type="entry name" value="Jelly Rolls"/>
    <property type="match status" value="1"/>
</dbReference>
<evidence type="ECO:0000256" key="1">
    <source>
        <dbReference type="ARBA" id="ARBA00023015"/>
    </source>
</evidence>
<dbReference type="PROSITE" id="PS51063">
    <property type="entry name" value="HTH_CRP_2"/>
    <property type="match status" value="1"/>
</dbReference>
<dbReference type="SMART" id="SM00419">
    <property type="entry name" value="HTH_CRP"/>
    <property type="match status" value="1"/>
</dbReference>
<keyword evidence="7" id="KW-1185">Reference proteome</keyword>
<dbReference type="SMART" id="SM00100">
    <property type="entry name" value="cNMP"/>
    <property type="match status" value="1"/>
</dbReference>
<protein>
    <recommendedName>
        <fullName evidence="8">Crp/Fnr family transcriptional regulator</fullName>
    </recommendedName>
</protein>
<evidence type="ECO:0000259" key="5">
    <source>
        <dbReference type="PROSITE" id="PS51063"/>
    </source>
</evidence>
<sequence>MAVSTELLSRFDILKTLSPDALEQLASQSALRKLARRGVALNAGQQEEFLCFLFEGRLQGIDFTLDGREVGLYFVEPGEFCGEVGLFDQGPQPEYVMALARSQVVMVPMATLRQVMFESRPLMEALCARMAYRVRALTSHRGLLALPSVAQRVCGQLWMLLQASAGRQDSPPLIQHPPTHQEMAIMLNLSRESVTRVFQTLQSRAVVQRDGNTRLLIPDASTLEALAKGDQEL</sequence>
<dbReference type="RefSeq" id="WP_068999826.1">
    <property type="nucleotide sequence ID" value="NZ_MDTQ01000001.1"/>
</dbReference>
<dbReference type="InterPro" id="IPR036390">
    <property type="entry name" value="WH_DNA-bd_sf"/>
</dbReference>
<dbReference type="OrthoDB" id="6881322at2"/>
<dbReference type="CDD" id="cd00038">
    <property type="entry name" value="CAP_ED"/>
    <property type="match status" value="1"/>
</dbReference>
<dbReference type="SUPFAM" id="SSF46785">
    <property type="entry name" value="Winged helix' DNA-binding domain"/>
    <property type="match status" value="1"/>
</dbReference>
<dbReference type="InterPro" id="IPR012318">
    <property type="entry name" value="HTH_CRP"/>
</dbReference>
<dbReference type="Pfam" id="PF13545">
    <property type="entry name" value="HTH_Crp_2"/>
    <property type="match status" value="1"/>
</dbReference>
<dbReference type="PANTHER" id="PTHR24567">
    <property type="entry name" value="CRP FAMILY TRANSCRIPTIONAL REGULATORY PROTEIN"/>
    <property type="match status" value="1"/>
</dbReference>
<evidence type="ECO:0000259" key="4">
    <source>
        <dbReference type="PROSITE" id="PS50042"/>
    </source>
</evidence>
<keyword evidence="1" id="KW-0805">Transcription regulation</keyword>
<keyword evidence="2" id="KW-0238">DNA-binding</keyword>
<gene>
    <name evidence="6" type="ORF">BFW38_16200</name>
</gene>
<keyword evidence="3" id="KW-0804">Transcription</keyword>
<dbReference type="InterPro" id="IPR036388">
    <property type="entry name" value="WH-like_DNA-bd_sf"/>
</dbReference>